<keyword evidence="7" id="KW-1133">Transmembrane helix</keyword>
<evidence type="ECO:0000256" key="7">
    <source>
        <dbReference type="ARBA" id="ARBA00022989"/>
    </source>
</evidence>
<protein>
    <submittedName>
        <fullName evidence="11">General secretion pathway protein GspN</fullName>
    </submittedName>
</protein>
<evidence type="ECO:0000256" key="3">
    <source>
        <dbReference type="ARBA" id="ARBA00022475"/>
    </source>
</evidence>
<evidence type="ECO:0000313" key="12">
    <source>
        <dbReference type="Proteomes" id="UP000248146"/>
    </source>
</evidence>
<dbReference type="Gene3D" id="2.30.30.830">
    <property type="match status" value="1"/>
</dbReference>
<organism evidence="11 12">
    <name type="scientific">Aquipseudomonas alcaligenes</name>
    <name type="common">Pseudomonas alcaligenes</name>
    <dbReference type="NCBI Taxonomy" id="43263"/>
    <lineage>
        <taxon>Bacteria</taxon>
        <taxon>Pseudomonadati</taxon>
        <taxon>Pseudomonadota</taxon>
        <taxon>Gammaproteobacteria</taxon>
        <taxon>Pseudomonadales</taxon>
        <taxon>Pseudomonadaceae</taxon>
        <taxon>Aquipseudomonas</taxon>
    </lineage>
</organism>
<dbReference type="OrthoDB" id="6997042at2"/>
<dbReference type="InterPro" id="IPR024961">
    <property type="entry name" value="T2SS_GspC_N"/>
</dbReference>
<evidence type="ECO:0000256" key="2">
    <source>
        <dbReference type="ARBA" id="ARBA00022448"/>
    </source>
</evidence>
<feature type="region of interest" description="Disordered" evidence="9">
    <location>
        <begin position="190"/>
        <end position="216"/>
    </location>
</feature>
<proteinExistence type="predicted"/>
<reference evidence="11 12" key="1">
    <citation type="submission" date="2018-06" db="EMBL/GenBank/DDBJ databases">
        <title>Pseudomonas diversity within urban Lake Michigan freshwaters.</title>
        <authorList>
            <person name="Batrich M."/>
            <person name="Hatzopoulos T."/>
            <person name="Putonti C."/>
        </authorList>
    </citation>
    <scope>NUCLEOTIDE SEQUENCE [LARGE SCALE GENOMIC DNA]</scope>
    <source>
        <strain evidence="11 12">MB-090714</strain>
    </source>
</reference>
<keyword evidence="2" id="KW-0813">Transport</keyword>
<evidence type="ECO:0000256" key="1">
    <source>
        <dbReference type="ARBA" id="ARBA00004533"/>
    </source>
</evidence>
<evidence type="ECO:0000256" key="9">
    <source>
        <dbReference type="SAM" id="MobiDB-lite"/>
    </source>
</evidence>
<comment type="caution">
    <text evidence="11">The sequence shown here is derived from an EMBL/GenBank/DDBJ whole genome shotgun (WGS) entry which is preliminary data.</text>
</comment>
<keyword evidence="3" id="KW-1003">Cell membrane</keyword>
<accession>A0A2V4KV32</accession>
<comment type="subcellular location">
    <subcellularLocation>
        <location evidence="1">Cell inner membrane</location>
    </subcellularLocation>
</comment>
<keyword evidence="8" id="KW-0472">Membrane</keyword>
<feature type="domain" description="Type II secretion system protein GspC N-terminal" evidence="10">
    <location>
        <begin position="50"/>
        <end position="155"/>
    </location>
</feature>
<evidence type="ECO:0000256" key="8">
    <source>
        <dbReference type="ARBA" id="ARBA00023136"/>
    </source>
</evidence>
<evidence type="ECO:0000256" key="5">
    <source>
        <dbReference type="ARBA" id="ARBA00022692"/>
    </source>
</evidence>
<evidence type="ECO:0000256" key="4">
    <source>
        <dbReference type="ARBA" id="ARBA00022519"/>
    </source>
</evidence>
<evidence type="ECO:0000259" key="10">
    <source>
        <dbReference type="Pfam" id="PF11356"/>
    </source>
</evidence>
<name>A0A2V4KV32_AQUAC</name>
<dbReference type="EMBL" id="QJRX01000004">
    <property type="protein sequence ID" value="PYC25711.1"/>
    <property type="molecule type" value="Genomic_DNA"/>
</dbReference>
<dbReference type="Pfam" id="PF11356">
    <property type="entry name" value="T2SSC"/>
    <property type="match status" value="1"/>
</dbReference>
<dbReference type="Proteomes" id="UP000248146">
    <property type="component" value="Unassembled WGS sequence"/>
</dbReference>
<dbReference type="GO" id="GO:0005886">
    <property type="term" value="C:plasma membrane"/>
    <property type="evidence" value="ECO:0007669"/>
    <property type="project" value="UniProtKB-SubCell"/>
</dbReference>
<evidence type="ECO:0000256" key="6">
    <source>
        <dbReference type="ARBA" id="ARBA00022927"/>
    </source>
</evidence>
<evidence type="ECO:0000313" key="11">
    <source>
        <dbReference type="EMBL" id="PYC25711.1"/>
    </source>
</evidence>
<dbReference type="GO" id="GO:0015031">
    <property type="term" value="P:protein transport"/>
    <property type="evidence" value="ECO:0007669"/>
    <property type="project" value="UniProtKB-KW"/>
</dbReference>
<sequence length="216" mass="23552">MHALSSTRTRLPAWLQRHGVTGLCLLVVLLITLSLSKQSVDFLRLLRSEAAPPAAPASIAERQPLSIQRLQYLFGTPAARPRGDQAAPATRQQMTLLASFVNPDAARSAAIIQVAGDKPKRIAVGEQVNASTRLQAVYQDHVVLDRGGVEESLRFPAVRQPSLTPAYSALEPTASQLEQLQDEDVQALQERIQNLQQRMEGGDIPQPEIPEAEDSP</sequence>
<dbReference type="AlphaFoldDB" id="A0A2V4KV32"/>
<gene>
    <name evidence="11" type="ORF">DMO17_08500</name>
</gene>
<keyword evidence="4" id="KW-0997">Cell inner membrane</keyword>
<keyword evidence="6" id="KW-0653">Protein transport</keyword>
<keyword evidence="5" id="KW-0812">Transmembrane</keyword>